<accession>A0A0L0N0W1</accession>
<dbReference type="PANTHER" id="PTHR43477">
    <property type="entry name" value="DIHYDROANTICAPSIN 7-DEHYDROGENASE"/>
    <property type="match status" value="1"/>
</dbReference>
<dbReference type="Gene3D" id="3.40.50.720">
    <property type="entry name" value="NAD(P)-binding Rossmann-like Domain"/>
    <property type="match status" value="1"/>
</dbReference>
<evidence type="ECO:0000313" key="5">
    <source>
        <dbReference type="Proteomes" id="UP000036947"/>
    </source>
</evidence>
<dbReference type="OrthoDB" id="294295at2759"/>
<dbReference type="GO" id="GO:0016491">
    <property type="term" value="F:oxidoreductase activity"/>
    <property type="evidence" value="ECO:0007669"/>
    <property type="project" value="UniProtKB-KW"/>
</dbReference>
<evidence type="ECO:0000313" key="4">
    <source>
        <dbReference type="EMBL" id="KND87425.1"/>
    </source>
</evidence>
<dbReference type="InterPro" id="IPR002347">
    <property type="entry name" value="SDR_fam"/>
</dbReference>
<organism evidence="4 5">
    <name type="scientific">Tolypocladium ophioglossoides (strain CBS 100239)</name>
    <name type="common">Snaketongue truffleclub</name>
    <name type="synonym">Elaphocordyceps ophioglossoides</name>
    <dbReference type="NCBI Taxonomy" id="1163406"/>
    <lineage>
        <taxon>Eukaryota</taxon>
        <taxon>Fungi</taxon>
        <taxon>Dikarya</taxon>
        <taxon>Ascomycota</taxon>
        <taxon>Pezizomycotina</taxon>
        <taxon>Sordariomycetes</taxon>
        <taxon>Hypocreomycetidae</taxon>
        <taxon>Hypocreales</taxon>
        <taxon>Ophiocordycipitaceae</taxon>
        <taxon>Tolypocladium</taxon>
    </lineage>
</organism>
<dbReference type="AlphaFoldDB" id="A0A0L0N0W1"/>
<dbReference type="SUPFAM" id="SSF51735">
    <property type="entry name" value="NAD(P)-binding Rossmann-fold domains"/>
    <property type="match status" value="1"/>
</dbReference>
<keyword evidence="2" id="KW-0521">NADP</keyword>
<dbReference type="InterPro" id="IPR036291">
    <property type="entry name" value="NAD(P)-bd_dom_sf"/>
</dbReference>
<gene>
    <name evidence="4" type="ORF">TOPH_07921</name>
</gene>
<keyword evidence="5" id="KW-1185">Reference proteome</keyword>
<protein>
    <submittedName>
        <fullName evidence="4">Putative oxidoreductase YkvO</fullName>
    </submittedName>
</protein>
<dbReference type="InterPro" id="IPR057571">
    <property type="entry name" value="SDR_PhqE-like"/>
</dbReference>
<dbReference type="CDD" id="cd05233">
    <property type="entry name" value="SDR_c"/>
    <property type="match status" value="1"/>
</dbReference>
<dbReference type="Proteomes" id="UP000036947">
    <property type="component" value="Unassembled WGS sequence"/>
</dbReference>
<comment type="caution">
    <text evidence="4">The sequence shown here is derived from an EMBL/GenBank/DDBJ whole genome shotgun (WGS) entry which is preliminary data.</text>
</comment>
<evidence type="ECO:0000256" key="2">
    <source>
        <dbReference type="ARBA" id="ARBA00022857"/>
    </source>
</evidence>
<keyword evidence="3" id="KW-0560">Oxidoreductase</keyword>
<dbReference type="PRINTS" id="PR00081">
    <property type="entry name" value="GDHRDH"/>
</dbReference>
<reference evidence="4 5" key="1">
    <citation type="journal article" date="2015" name="BMC Genomics">
        <title>The genome of the truffle-parasite Tolypocladium ophioglossoides and the evolution of antifungal peptaibiotics.</title>
        <authorList>
            <person name="Quandt C.A."/>
            <person name="Bushley K.E."/>
            <person name="Spatafora J.W."/>
        </authorList>
    </citation>
    <scope>NUCLEOTIDE SEQUENCE [LARGE SCALE GENOMIC DNA]</scope>
    <source>
        <strain evidence="4 5">CBS 100239</strain>
    </source>
</reference>
<dbReference type="InterPro" id="IPR051122">
    <property type="entry name" value="SDR_DHRS6-like"/>
</dbReference>
<dbReference type="PANTHER" id="PTHR43477:SF1">
    <property type="entry name" value="DIHYDROANTICAPSIN 7-DEHYDROGENASE"/>
    <property type="match status" value="1"/>
</dbReference>
<evidence type="ECO:0000256" key="3">
    <source>
        <dbReference type="ARBA" id="ARBA00023002"/>
    </source>
</evidence>
<comment type="similarity">
    <text evidence="1">Belongs to the short-chain dehydrogenases/reductases (SDR) family.</text>
</comment>
<proteinExistence type="inferred from homology"/>
<name>A0A0L0N0W1_TOLOC</name>
<dbReference type="Pfam" id="PF23441">
    <property type="entry name" value="SDR"/>
    <property type="match status" value="1"/>
</dbReference>
<sequence>MPPATAHKYINKLQGHRVLVLGASTGVGFCVAEAALEHGAHVVVSSSNQTKLDKAVARLQAHAQAIGASSDGVTGKTCDLSQPDTIENNIIQLLEFATKGGKLDHVVFTAGDAISITALKDATVESIRKTGMVREVGSIMLAKHLPKYISVNVRSSFTVTGGTNTWRPGPDWAIIAGSGGAVEGLTRGFAVGLAPVRVNCVQLGAVHTELFSDIPKERLPAVLESLRKEGITGTVGRPDEVAEAYIYCMKDTFATGGVVETNGGRLVGDGKDGLVFS</sequence>
<evidence type="ECO:0000256" key="1">
    <source>
        <dbReference type="ARBA" id="ARBA00006484"/>
    </source>
</evidence>
<dbReference type="STRING" id="1163406.A0A0L0N0W1"/>
<dbReference type="EMBL" id="LFRF01000036">
    <property type="protein sequence ID" value="KND87425.1"/>
    <property type="molecule type" value="Genomic_DNA"/>
</dbReference>